<evidence type="ECO:0000313" key="5">
    <source>
        <dbReference type="EMBL" id="MEB3100578.1"/>
    </source>
</evidence>
<dbReference type="EMBL" id="JAYJLD010000003">
    <property type="protein sequence ID" value="MEB3100578.1"/>
    <property type="molecule type" value="Genomic_DNA"/>
</dbReference>
<evidence type="ECO:0000259" key="4">
    <source>
        <dbReference type="Pfam" id="PF00892"/>
    </source>
</evidence>
<keyword evidence="3" id="KW-0472">Membrane</keyword>
<dbReference type="Gene3D" id="1.10.3730.20">
    <property type="match status" value="1"/>
</dbReference>
<organism evidence="5 6">
    <name type="scientific">Ferviditalea candida</name>
    <dbReference type="NCBI Taxonomy" id="3108399"/>
    <lineage>
        <taxon>Bacteria</taxon>
        <taxon>Bacillati</taxon>
        <taxon>Bacillota</taxon>
        <taxon>Bacilli</taxon>
        <taxon>Bacillales</taxon>
        <taxon>Paenibacillaceae</taxon>
        <taxon>Ferviditalea</taxon>
    </lineage>
</organism>
<dbReference type="RefSeq" id="WP_371752695.1">
    <property type="nucleotide sequence ID" value="NZ_JAYJLD010000003.1"/>
</dbReference>
<dbReference type="PANTHER" id="PTHR22911">
    <property type="entry name" value="ACYL-MALONYL CONDENSING ENZYME-RELATED"/>
    <property type="match status" value="1"/>
</dbReference>
<evidence type="ECO:0000313" key="6">
    <source>
        <dbReference type="Proteomes" id="UP001310386"/>
    </source>
</evidence>
<keyword evidence="3" id="KW-0812">Transmembrane</keyword>
<evidence type="ECO:0000256" key="1">
    <source>
        <dbReference type="ARBA" id="ARBA00004127"/>
    </source>
</evidence>
<proteinExistence type="inferred from homology"/>
<feature type="transmembrane region" description="Helical" evidence="3">
    <location>
        <begin position="114"/>
        <end position="135"/>
    </location>
</feature>
<protein>
    <submittedName>
        <fullName evidence="5">DMT family transporter</fullName>
    </submittedName>
</protein>
<keyword evidence="3" id="KW-1133">Transmembrane helix</keyword>
<dbReference type="InterPro" id="IPR000620">
    <property type="entry name" value="EamA_dom"/>
</dbReference>
<name>A0ABU5ZED2_9BACL</name>
<feature type="transmembrane region" description="Helical" evidence="3">
    <location>
        <begin position="263"/>
        <end position="283"/>
    </location>
</feature>
<feature type="transmembrane region" description="Helical" evidence="3">
    <location>
        <begin position="7"/>
        <end position="27"/>
    </location>
</feature>
<gene>
    <name evidence="5" type="ORF">VF724_02760</name>
</gene>
<feature type="transmembrane region" description="Helical" evidence="3">
    <location>
        <begin position="206"/>
        <end position="226"/>
    </location>
</feature>
<dbReference type="Proteomes" id="UP001310386">
    <property type="component" value="Unassembled WGS sequence"/>
</dbReference>
<comment type="caution">
    <text evidence="5">The sequence shown here is derived from an EMBL/GenBank/DDBJ whole genome shotgun (WGS) entry which is preliminary data.</text>
</comment>
<keyword evidence="6" id="KW-1185">Reference proteome</keyword>
<comment type="similarity">
    <text evidence="2">Belongs to the EamA transporter family.</text>
</comment>
<feature type="transmembrane region" description="Helical" evidence="3">
    <location>
        <begin position="233"/>
        <end position="257"/>
    </location>
</feature>
<feature type="transmembrane region" description="Helical" evidence="3">
    <location>
        <begin position="141"/>
        <end position="164"/>
    </location>
</feature>
<sequence>MGYLFLIIPTIMWSFVGFFVKTASFTFDSGTITFSRFFFGVFAILLYAAITRTKITWNLTSRFIWLGVIGKSANYLFENMAISIGYSYGNIVEAPLQTVILILASVFYLKKPLWLTEAAAVALCLIGVMMVQLNGHNWSEMFSANGIVLLLFALAALGSAMHVLSQKLLVEHLDPASMNASTFLLASVLVFTPLPFQFEMHRPVPAMAFISLLALGLITAFSFHFYAKALKMVPFIVAVIVGNSGILFTILWAKLFFHEPISLTVWGGTLLLLFGVVLVHWPLAKSHKRKPLKFREMRQDHS</sequence>
<evidence type="ECO:0000256" key="3">
    <source>
        <dbReference type="SAM" id="Phobius"/>
    </source>
</evidence>
<dbReference type="SUPFAM" id="SSF103481">
    <property type="entry name" value="Multidrug resistance efflux transporter EmrE"/>
    <property type="match status" value="2"/>
</dbReference>
<dbReference type="InterPro" id="IPR037185">
    <property type="entry name" value="EmrE-like"/>
</dbReference>
<feature type="transmembrane region" description="Helical" evidence="3">
    <location>
        <begin position="63"/>
        <end position="82"/>
    </location>
</feature>
<feature type="domain" description="EamA" evidence="4">
    <location>
        <begin position="148"/>
        <end position="279"/>
    </location>
</feature>
<reference evidence="5" key="1">
    <citation type="submission" date="2023-12" db="EMBL/GenBank/DDBJ databases">
        <title>Fervidustalea candida gen. nov., sp. nov., a novel member of the family Paenibacillaceae isolated from a geothermal area.</title>
        <authorList>
            <person name="Li W.-J."/>
            <person name="Jiao J.-Y."/>
            <person name="Chen Y."/>
        </authorList>
    </citation>
    <scope>NUCLEOTIDE SEQUENCE</scope>
    <source>
        <strain evidence="5">SYSU GA230002</strain>
    </source>
</reference>
<evidence type="ECO:0000256" key="2">
    <source>
        <dbReference type="ARBA" id="ARBA00007362"/>
    </source>
</evidence>
<accession>A0ABU5ZED2</accession>
<feature type="domain" description="EamA" evidence="4">
    <location>
        <begin position="1"/>
        <end position="131"/>
    </location>
</feature>
<dbReference type="Pfam" id="PF00892">
    <property type="entry name" value="EamA"/>
    <property type="match status" value="2"/>
</dbReference>
<comment type="subcellular location">
    <subcellularLocation>
        <location evidence="1">Endomembrane system</location>
        <topology evidence="1">Multi-pass membrane protein</topology>
    </subcellularLocation>
</comment>
<feature type="transmembrane region" description="Helical" evidence="3">
    <location>
        <begin position="33"/>
        <end position="51"/>
    </location>
</feature>